<name>A0ACC7RDF4_9VIBR</name>
<proteinExistence type="predicted"/>
<sequence>MSLKIYPEYALIKRLKKHKGSITFVLGSAFSQKDKNGCGIPNVDGVIQFIENFIKREDPEDLEYFRNQLSTSIHQERYQVAFDTVSSIYGQDAVNEIIADVIRSNEDENGKQRIPKAVSDFVTAIKNKNINVTNIVTTNFDTLLEEEFNNQEIKCNSYSLVNDTLFPSNVNDFVNIFHLHGKWDQDTMHTVNQLQVVRERIEISLQNLVKDDLVVVMAYGGWEDSFTRSLARAVTNPALDYQILWTFFEPQEEIIQASRQELFAELNDAIIRARVHFYKGVDCNSTCDKLSEVNEVKKKRNAKHELDRQLLEDLNFYPIENRGYNRKVRNKTYLDAIEHLSKNNALSILAPLGYGVYDFISSFKHDTALHKFKFLRIDCSEALTKAQIESQIKTDTYQTLAQLILICCANAQDEVYFVIFDNIKSSISAEALNYLAGLPDSLPEFGKNIFFIFTSRVGIKQFRKFHVELEALTLHETELILNDRIDLSEYTQSQVTLIHERSEGVVDKLEQIMDLIENSSVDEVLEHDEIFDDEFHIDHIPATTLSQLDLLFTDSSKKLTLKMLNILSILKNGETLTNLKADPMGRDLNPKHVQELVRFELATTTQIDASTKVIKINPIIKDYVLSKMSKEQVYEISNAYLNVTVIPMKNGIKLSSLNRKVYQKGYSTEEDNTGTLLLNSIESCLDSIRINTEQGESNEMNERRLTKLRQYCRAYVYILRSSSRYAETISAVDLLHNTIEKIDPDSLYKYYLNLASSYRIRSNYSEAKTYLDLCTDLCPESDKGTLEDIYIERLHLLEHTDMDAAITLAKSSKNKYFKKSVAYLVSEVVLAEDKAPDDRFKSLVRLEKKARRHKHFTLANNILFTINEERTNVDKIKNLDTALESENSSYNFCRATIYKNQALVESNLFERIKEKDIQDLSYIYNYLFRQKFDTLFVQCHKLLWDIASHRQRGDIITMIYIRGTIVWRLNDDSENEQKYEKLIQDYNDPTLVNSLIYQA</sequence>
<accession>A0ACC7RDF4</accession>
<dbReference type="EMBL" id="JAVHXJ020000114">
    <property type="protein sequence ID" value="MGI1899636.1"/>
    <property type="molecule type" value="Genomic_DNA"/>
</dbReference>
<reference evidence="1" key="1">
    <citation type="submission" date="2024-11" db="EMBL/GenBank/DDBJ databases">
        <title>Identification of new Vibrio campbellii strains harboring the pVA1 plasmid isolated from Penaeus vannamei postlarvae affected by outbreaks of acute hepatopancreatic necrosis disease (AHPND) in Mexico.</title>
        <authorList>
            <person name="Gomez-Gil B."/>
            <person name="Enciso-Ibarra J."/>
        </authorList>
    </citation>
    <scope>NUCLEOTIDE SEQUENCE</scope>
    <source>
        <strain evidence="1">M270204</strain>
    </source>
</reference>
<evidence type="ECO:0000313" key="2">
    <source>
        <dbReference type="Proteomes" id="UP001354073"/>
    </source>
</evidence>
<comment type="caution">
    <text evidence="1">The sequence shown here is derived from an EMBL/GenBank/DDBJ whole genome shotgun (WGS) entry which is preliminary data.</text>
</comment>
<dbReference type="Proteomes" id="UP001354073">
    <property type="component" value="Unassembled WGS sequence"/>
</dbReference>
<gene>
    <name evidence="1" type="ORF">REH74_019085</name>
</gene>
<protein>
    <submittedName>
        <fullName evidence="1">SIR2 family protein</fullName>
    </submittedName>
</protein>
<evidence type="ECO:0000313" key="1">
    <source>
        <dbReference type="EMBL" id="MGI1899636.1"/>
    </source>
</evidence>
<organism evidence="1 2">
    <name type="scientific">Vibrio campbellii</name>
    <dbReference type="NCBI Taxonomy" id="680"/>
    <lineage>
        <taxon>Bacteria</taxon>
        <taxon>Pseudomonadati</taxon>
        <taxon>Pseudomonadota</taxon>
        <taxon>Gammaproteobacteria</taxon>
        <taxon>Vibrionales</taxon>
        <taxon>Vibrionaceae</taxon>
        <taxon>Vibrio</taxon>
    </lineage>
</organism>